<comment type="similarity">
    <text evidence="3">Belongs to the DACH/dachshund family.</text>
</comment>
<dbReference type="GO" id="GO:0005667">
    <property type="term" value="C:transcription regulator complex"/>
    <property type="evidence" value="ECO:0007669"/>
    <property type="project" value="TreeGrafter"/>
</dbReference>
<name>A0A9C6WV59_FRAOC</name>
<reference evidence="8" key="1">
    <citation type="submission" date="2025-08" db="UniProtKB">
        <authorList>
            <consortium name="RefSeq"/>
        </authorList>
    </citation>
    <scope>IDENTIFICATION</scope>
    <source>
        <tissue evidence="8">Whole organism</tissue>
    </source>
</reference>
<keyword evidence="4" id="KW-0175">Coiled coil</keyword>
<feature type="domain" description="SKI/SNO/DAC" evidence="6">
    <location>
        <begin position="180"/>
        <end position="283"/>
    </location>
</feature>
<feature type="compositionally biased region" description="Pro residues" evidence="5">
    <location>
        <begin position="94"/>
        <end position="115"/>
    </location>
</feature>
<feature type="region of interest" description="Disordered" evidence="5">
    <location>
        <begin position="435"/>
        <end position="544"/>
    </location>
</feature>
<dbReference type="KEGG" id="foc:113202638"/>
<evidence type="ECO:0000256" key="3">
    <source>
        <dbReference type="ARBA" id="ARBA00038192"/>
    </source>
</evidence>
<comment type="subcellular location">
    <subcellularLocation>
        <location evidence="1">Nucleus</location>
    </subcellularLocation>
</comment>
<dbReference type="CDD" id="cd21081">
    <property type="entry name" value="DHD_Dac"/>
    <property type="match status" value="1"/>
</dbReference>
<dbReference type="AlphaFoldDB" id="A0A9C6WV59"/>
<evidence type="ECO:0000313" key="7">
    <source>
        <dbReference type="Proteomes" id="UP000504606"/>
    </source>
</evidence>
<dbReference type="Pfam" id="PF02437">
    <property type="entry name" value="Ski_Sno_DHD"/>
    <property type="match status" value="1"/>
</dbReference>
<dbReference type="PANTHER" id="PTHR12577">
    <property type="entry name" value="DACHSHUND"/>
    <property type="match status" value="1"/>
</dbReference>
<feature type="compositionally biased region" description="Low complexity" evidence="5">
    <location>
        <begin position="740"/>
        <end position="764"/>
    </location>
</feature>
<dbReference type="GO" id="GO:0000981">
    <property type="term" value="F:DNA-binding transcription factor activity, RNA polymerase II-specific"/>
    <property type="evidence" value="ECO:0007669"/>
    <property type="project" value="TreeGrafter"/>
</dbReference>
<feature type="region of interest" description="Disordered" evidence="5">
    <location>
        <begin position="143"/>
        <end position="188"/>
    </location>
</feature>
<feature type="compositionally biased region" description="Gly residues" evidence="5">
    <location>
        <begin position="560"/>
        <end position="584"/>
    </location>
</feature>
<feature type="region of interest" description="Disordered" evidence="5">
    <location>
        <begin position="358"/>
        <end position="410"/>
    </location>
</feature>
<feature type="compositionally biased region" description="Acidic residues" evidence="5">
    <location>
        <begin position="496"/>
        <end position="514"/>
    </location>
</feature>
<evidence type="ECO:0000256" key="2">
    <source>
        <dbReference type="ARBA" id="ARBA00023242"/>
    </source>
</evidence>
<feature type="region of interest" description="Disordered" evidence="5">
    <location>
        <begin position="690"/>
        <end position="782"/>
    </location>
</feature>
<feature type="compositionally biased region" description="Low complexity" evidence="5">
    <location>
        <begin position="143"/>
        <end position="166"/>
    </location>
</feature>
<feature type="compositionally biased region" description="Polar residues" evidence="5">
    <location>
        <begin position="22"/>
        <end position="33"/>
    </location>
</feature>
<evidence type="ECO:0000256" key="4">
    <source>
        <dbReference type="SAM" id="Coils"/>
    </source>
</evidence>
<dbReference type="InterPro" id="IPR009061">
    <property type="entry name" value="DNA-bd_dom_put_sf"/>
</dbReference>
<dbReference type="Gene3D" id="3.10.260.20">
    <property type="entry name" value="Ski"/>
    <property type="match status" value="1"/>
</dbReference>
<dbReference type="InterPro" id="IPR037000">
    <property type="entry name" value="Ski_DNA-bd_sf"/>
</dbReference>
<dbReference type="PANTHER" id="PTHR12577:SF6">
    <property type="entry name" value="DACHSHUND, ISOFORM B"/>
    <property type="match status" value="1"/>
</dbReference>
<protein>
    <submittedName>
        <fullName evidence="8">Dachshund homolog 1-like isoform X1</fullName>
    </submittedName>
</protein>
<feature type="compositionally biased region" description="Gly residues" evidence="5">
    <location>
        <begin position="466"/>
        <end position="476"/>
    </location>
</feature>
<feature type="compositionally biased region" description="Basic and acidic residues" evidence="5">
    <location>
        <begin position="483"/>
        <end position="495"/>
    </location>
</feature>
<feature type="compositionally biased region" description="Basic and acidic residues" evidence="5">
    <location>
        <begin position="693"/>
        <end position="708"/>
    </location>
</feature>
<dbReference type="OrthoDB" id="6436112at2759"/>
<feature type="compositionally biased region" description="Pro residues" evidence="5">
    <location>
        <begin position="387"/>
        <end position="405"/>
    </location>
</feature>
<evidence type="ECO:0000256" key="5">
    <source>
        <dbReference type="SAM" id="MobiDB-lite"/>
    </source>
</evidence>
<organism evidence="7 8">
    <name type="scientific">Frankliniella occidentalis</name>
    <name type="common">Western flower thrips</name>
    <name type="synonym">Euthrips occidentalis</name>
    <dbReference type="NCBI Taxonomy" id="133901"/>
    <lineage>
        <taxon>Eukaryota</taxon>
        <taxon>Metazoa</taxon>
        <taxon>Ecdysozoa</taxon>
        <taxon>Arthropoda</taxon>
        <taxon>Hexapoda</taxon>
        <taxon>Insecta</taxon>
        <taxon>Pterygota</taxon>
        <taxon>Neoptera</taxon>
        <taxon>Paraneoptera</taxon>
        <taxon>Thysanoptera</taxon>
        <taxon>Terebrantia</taxon>
        <taxon>Thripoidea</taxon>
        <taxon>Thripidae</taxon>
        <taxon>Frankliniella</taxon>
    </lineage>
</organism>
<dbReference type="InterPro" id="IPR003380">
    <property type="entry name" value="SKI/SNO/DAC"/>
</dbReference>
<feature type="compositionally biased region" description="Pro residues" evidence="5">
    <location>
        <begin position="362"/>
        <end position="372"/>
    </location>
</feature>
<evidence type="ECO:0000259" key="6">
    <source>
        <dbReference type="Pfam" id="PF02437"/>
    </source>
</evidence>
<evidence type="ECO:0000313" key="8">
    <source>
        <dbReference type="RefSeq" id="XP_052122446.1"/>
    </source>
</evidence>
<feature type="compositionally biased region" description="Low complexity" evidence="5">
    <location>
        <begin position="51"/>
        <end position="68"/>
    </location>
</feature>
<dbReference type="RefSeq" id="XP_052122446.1">
    <property type="nucleotide sequence ID" value="XM_052266486.1"/>
</dbReference>
<keyword evidence="2" id="KW-0539">Nucleus</keyword>
<feature type="coiled-coil region" evidence="4">
    <location>
        <begin position="596"/>
        <end position="683"/>
    </location>
</feature>
<dbReference type="GO" id="GO:0000978">
    <property type="term" value="F:RNA polymerase II cis-regulatory region sequence-specific DNA binding"/>
    <property type="evidence" value="ECO:0007669"/>
    <property type="project" value="TreeGrafter"/>
</dbReference>
<dbReference type="GeneID" id="113202638"/>
<feature type="region of interest" description="Disordered" evidence="5">
    <location>
        <begin position="1"/>
        <end position="122"/>
    </location>
</feature>
<dbReference type="GO" id="GO:0005634">
    <property type="term" value="C:nucleus"/>
    <property type="evidence" value="ECO:0007669"/>
    <property type="project" value="UniProtKB-SubCell"/>
</dbReference>
<evidence type="ECO:0000256" key="1">
    <source>
        <dbReference type="ARBA" id="ARBA00004123"/>
    </source>
</evidence>
<feature type="compositionally biased region" description="Basic and acidic residues" evidence="5">
    <location>
        <begin position="435"/>
        <end position="449"/>
    </location>
</feature>
<dbReference type="Proteomes" id="UP000504606">
    <property type="component" value="Unplaced"/>
</dbReference>
<dbReference type="InterPro" id="IPR052417">
    <property type="entry name" value="Dachshund_domain"/>
</dbReference>
<sequence length="796" mass="84544">MIMESVMDFSSTNSSSNASSPRGDTSPSVKQAQPPTSSPPLTPPRDATPTNNNNINNNNNNNNNNNINSKELEGPMALIQSHAPHGGPHGPMGPHGPPHGAPHGPPHPMAPPHPMSPMRHLGPPGLGLFNSLMGSPLEFMAAAQAQAQAQAQHGHQGHPGHPQHPGGHPHPPRSYNSPPPISSSDPTANECKLVNYRGQKVAAFMINGETMLCLPQAFELFLKHLVGGLHTVYTKLKRLDIVPLVCNVEQVRILRGLGAIQPGVNRCKLLSCKDFDSLYRDCTTASRPGRPTKRVSMGLALPASLQGHPQIKKHRLENGDMFENGHLGGPDKSPLLSNGYNAPPSHLQAMQQLYQHPLLSPGLPPGMPPLPGGPGQHQHPAGGGGVPPHPALHPAMPPGKPPPGLPGMEAISNWETCRAAYEDIVKHLERIQQERGEAEAIDNRPRDLTSHNGSPNGHSPVLNLSKGGGSGGGAGSQSGPSSHADHSDSDACASDKDDDDDDAISNPEDDDEAQPTDLTDGHSTRVGSSPPAGSPPPYGTGAGALGAAAVGSAAVDLAAGSGGGGGASDEEGGGSSGGGSAGGGAGTCALGTIALLRNIQRLLKVAAENARAQEQQVDLDRAELKMDVVRERELKESLERQLVDETRTRMLWQKRLQKERKARRRLQEQLELEMKRRAQLEEALRGAVGSDVLARELDPDRKPGEQPKQEPQPQDSTQVHNKQGSTSPQPNQPNQPPHPMQGHQIQLLHQPQQLQHNQQQKHQQTSPVPDRERQSPAILDTRSNFYKNSVLFGGAS</sequence>
<gene>
    <name evidence="8" type="primary">LOC113202638</name>
</gene>
<keyword evidence="7" id="KW-1185">Reference proteome</keyword>
<proteinExistence type="inferred from homology"/>
<dbReference type="FunFam" id="3.10.260.20:FF:000001">
    <property type="entry name" value="Dachshund homolog 1"/>
    <property type="match status" value="1"/>
</dbReference>
<feature type="region of interest" description="Disordered" evidence="5">
    <location>
        <begin position="557"/>
        <end position="584"/>
    </location>
</feature>
<feature type="compositionally biased region" description="Low complexity" evidence="5">
    <location>
        <begin position="10"/>
        <end position="20"/>
    </location>
</feature>
<feature type="compositionally biased region" description="Pro residues" evidence="5">
    <location>
        <begin position="730"/>
        <end position="739"/>
    </location>
</feature>
<dbReference type="SUPFAM" id="SSF46955">
    <property type="entry name" value="Putative DNA-binding domain"/>
    <property type="match status" value="1"/>
</dbReference>
<accession>A0A9C6WV59</accession>